<dbReference type="Pfam" id="PF01476">
    <property type="entry name" value="LysM"/>
    <property type="match status" value="2"/>
</dbReference>
<name>A0AAJ0CZ60_9HYPO</name>
<dbReference type="GO" id="GO:0008843">
    <property type="term" value="F:endochitinase activity"/>
    <property type="evidence" value="ECO:0007669"/>
    <property type="project" value="UniProtKB-EC"/>
</dbReference>
<feature type="domain" description="LysM" evidence="14">
    <location>
        <begin position="173"/>
        <end position="221"/>
    </location>
</feature>
<keyword evidence="4" id="KW-0147">Chitin-binding</keyword>
<comment type="subcellular location">
    <subcellularLocation>
        <location evidence="2">Secreted</location>
    </subcellularLocation>
</comment>
<dbReference type="PROSITE" id="PS01095">
    <property type="entry name" value="GH18_1"/>
    <property type="match status" value="1"/>
</dbReference>
<dbReference type="Gene3D" id="3.10.350.10">
    <property type="entry name" value="LysM domain"/>
    <property type="match status" value="2"/>
</dbReference>
<evidence type="ECO:0000256" key="2">
    <source>
        <dbReference type="ARBA" id="ARBA00004613"/>
    </source>
</evidence>
<organism evidence="15 16">
    <name type="scientific">Conoideocrella luteorostrata</name>
    <dbReference type="NCBI Taxonomy" id="1105319"/>
    <lineage>
        <taxon>Eukaryota</taxon>
        <taxon>Fungi</taxon>
        <taxon>Dikarya</taxon>
        <taxon>Ascomycota</taxon>
        <taxon>Pezizomycotina</taxon>
        <taxon>Sordariomycetes</taxon>
        <taxon>Hypocreomycetidae</taxon>
        <taxon>Hypocreales</taxon>
        <taxon>Clavicipitaceae</taxon>
        <taxon>Conoideocrella</taxon>
    </lineage>
</organism>
<dbReference type="CDD" id="cd00035">
    <property type="entry name" value="ChtBD1"/>
    <property type="match status" value="1"/>
</dbReference>
<dbReference type="GO" id="GO:0000272">
    <property type="term" value="P:polysaccharide catabolic process"/>
    <property type="evidence" value="ECO:0007669"/>
    <property type="project" value="UniProtKB-KW"/>
</dbReference>
<dbReference type="PANTHER" id="PTHR47700:SF2">
    <property type="entry name" value="CHITINASE"/>
    <property type="match status" value="1"/>
</dbReference>
<evidence type="ECO:0000259" key="14">
    <source>
        <dbReference type="PROSITE" id="PS51782"/>
    </source>
</evidence>
<evidence type="ECO:0000256" key="13">
    <source>
        <dbReference type="RuleBase" id="RU004453"/>
    </source>
</evidence>
<evidence type="ECO:0000256" key="4">
    <source>
        <dbReference type="ARBA" id="ARBA00022669"/>
    </source>
</evidence>
<dbReference type="InterPro" id="IPR017853">
    <property type="entry name" value="GH"/>
</dbReference>
<dbReference type="InterPro" id="IPR018371">
    <property type="entry name" value="Chitin-binding_1_CS"/>
</dbReference>
<keyword evidence="6" id="KW-0146">Chitin degradation</keyword>
<keyword evidence="7" id="KW-0843">Virulence</keyword>
<comment type="similarity">
    <text evidence="13">Belongs to the glycosyl hydrolase 18 family.</text>
</comment>
<evidence type="ECO:0000256" key="6">
    <source>
        <dbReference type="ARBA" id="ARBA00023024"/>
    </source>
</evidence>
<dbReference type="SUPFAM" id="SSF57016">
    <property type="entry name" value="Plant lectins/antimicrobial peptides"/>
    <property type="match status" value="1"/>
</dbReference>
<dbReference type="AlphaFoldDB" id="A0AAJ0CZ60"/>
<dbReference type="GO" id="GO:0005576">
    <property type="term" value="C:extracellular region"/>
    <property type="evidence" value="ECO:0007669"/>
    <property type="project" value="UniProtKB-SubCell"/>
</dbReference>
<evidence type="ECO:0000313" key="15">
    <source>
        <dbReference type="EMBL" id="KAK2616771.1"/>
    </source>
</evidence>
<dbReference type="InterPro" id="IPR018392">
    <property type="entry name" value="LysM"/>
</dbReference>
<evidence type="ECO:0000313" key="16">
    <source>
        <dbReference type="Proteomes" id="UP001251528"/>
    </source>
</evidence>
<keyword evidence="9 12" id="KW-0326">Glycosidase</keyword>
<keyword evidence="10" id="KW-0624">Polysaccharide degradation</keyword>
<keyword evidence="8" id="KW-0119">Carbohydrate metabolism</keyword>
<dbReference type="SUPFAM" id="SSF51445">
    <property type="entry name" value="(Trans)glycosidases"/>
    <property type="match status" value="1"/>
</dbReference>
<reference evidence="15" key="1">
    <citation type="submission" date="2023-06" db="EMBL/GenBank/DDBJ databases">
        <title>Conoideocrella luteorostrata (Hypocreales: Clavicipitaceae), a potential biocontrol fungus for elongate hemlock scale in United States Christmas tree production areas.</title>
        <authorList>
            <person name="Barrett H."/>
            <person name="Lovett B."/>
            <person name="Macias A.M."/>
            <person name="Stajich J.E."/>
            <person name="Kasson M.T."/>
        </authorList>
    </citation>
    <scope>NUCLEOTIDE SEQUENCE</scope>
    <source>
        <strain evidence="15">ARSEF 14590</strain>
    </source>
</reference>
<evidence type="ECO:0000256" key="11">
    <source>
        <dbReference type="ARBA" id="ARBA00044955"/>
    </source>
</evidence>
<evidence type="ECO:0000256" key="3">
    <source>
        <dbReference type="ARBA" id="ARBA00022525"/>
    </source>
</evidence>
<comment type="similarity">
    <text evidence="11">Belongs to the secreted LysM effector family.</text>
</comment>
<keyword evidence="5 12" id="KW-0378">Hydrolase</keyword>
<evidence type="ECO:0000256" key="10">
    <source>
        <dbReference type="ARBA" id="ARBA00023326"/>
    </source>
</evidence>
<evidence type="ECO:0000256" key="1">
    <source>
        <dbReference type="ARBA" id="ARBA00000822"/>
    </source>
</evidence>
<dbReference type="Proteomes" id="UP001251528">
    <property type="component" value="Unassembled WGS sequence"/>
</dbReference>
<dbReference type="PROSITE" id="PS51782">
    <property type="entry name" value="LYSM"/>
    <property type="match status" value="2"/>
</dbReference>
<dbReference type="InterPro" id="IPR001002">
    <property type="entry name" value="Chitin-bd_1"/>
</dbReference>
<sequence>MAYELNNGMQSIQTCNAEGAHSYTGGVFVAESADRFANVADAVRLWANGGCLDRLGAQVLSNNTMLTILTSTVKDNMNSTANLLSTDKNQGSAQPSHPVSALVTRSDCRAIQVQAGDSCASLASRCDIRGNDFVKHNSKIDLCSTLMPRQWVCCSQGDLPDMRPKAESDGTRKSHRVNSGDGCWSIADNFGIKQKDIEGFNKETWGWAGCNHLQAGQIICLSEGNTPMPAEVEGVTCGPQKPGTQKPTGSFTGNYLTKLNPCPLKACCSGWGYCGTIEEFCIESPADTGAPGAFKHGTNGCISNCGMDMVGNEMTAGGFARVGYFQGYNPSRSCLRMDAAEIPNKGDDAFTHVHFAFAGITEDFEVRIAPESQDQFSKFVKLDSTFRKVLSFGGWAESTEPATFQRHDLDGVDFDWEYPGATDIPGTPAGSADEAFNYYKFLVVVRELLGWGKKSLSIAMPSSFWYLKPFPVEKMA</sequence>
<protein>
    <recommendedName>
        <fullName evidence="14">LysM domain-containing protein</fullName>
    </recommendedName>
</protein>
<evidence type="ECO:0000256" key="5">
    <source>
        <dbReference type="ARBA" id="ARBA00022801"/>
    </source>
</evidence>
<feature type="domain" description="LysM" evidence="14">
    <location>
        <begin position="109"/>
        <end position="154"/>
    </location>
</feature>
<gene>
    <name evidence="15" type="ORF">QQS21_000383</name>
</gene>
<evidence type="ECO:0000256" key="7">
    <source>
        <dbReference type="ARBA" id="ARBA00023026"/>
    </source>
</evidence>
<dbReference type="InterPro" id="IPR001579">
    <property type="entry name" value="Glyco_hydro_18_chit_AS"/>
</dbReference>
<keyword evidence="3" id="KW-0964">Secreted</keyword>
<dbReference type="InterPro" id="IPR036779">
    <property type="entry name" value="LysM_dom_sf"/>
</dbReference>
<evidence type="ECO:0000256" key="8">
    <source>
        <dbReference type="ARBA" id="ARBA00023277"/>
    </source>
</evidence>
<comment type="catalytic activity">
    <reaction evidence="1">
        <text>Random endo-hydrolysis of N-acetyl-beta-D-glucosaminide (1-&gt;4)-beta-linkages in chitin and chitodextrins.</text>
        <dbReference type="EC" id="3.2.1.14"/>
    </reaction>
</comment>
<dbReference type="Gene3D" id="3.30.60.10">
    <property type="entry name" value="Endochitinase-like"/>
    <property type="match status" value="1"/>
</dbReference>
<dbReference type="InterPro" id="IPR036861">
    <property type="entry name" value="Endochitinase-like_sf"/>
</dbReference>
<dbReference type="CDD" id="cd00118">
    <property type="entry name" value="LysM"/>
    <property type="match status" value="1"/>
</dbReference>
<dbReference type="SMART" id="SM00257">
    <property type="entry name" value="LysM"/>
    <property type="match status" value="2"/>
</dbReference>
<dbReference type="InterPro" id="IPR053214">
    <property type="entry name" value="LysM12-like"/>
</dbReference>
<accession>A0AAJ0CZ60</accession>
<dbReference type="Gene3D" id="3.20.20.80">
    <property type="entry name" value="Glycosidases"/>
    <property type="match status" value="1"/>
</dbReference>
<evidence type="ECO:0000256" key="9">
    <source>
        <dbReference type="ARBA" id="ARBA00023295"/>
    </source>
</evidence>
<proteinExistence type="inferred from homology"/>
<dbReference type="Pfam" id="PF00704">
    <property type="entry name" value="Glyco_hydro_18"/>
    <property type="match status" value="1"/>
</dbReference>
<dbReference type="InterPro" id="IPR001223">
    <property type="entry name" value="Glyco_hydro18_cat"/>
</dbReference>
<comment type="caution">
    <text evidence="15">The sequence shown here is derived from an EMBL/GenBank/DDBJ whole genome shotgun (WGS) entry which is preliminary data.</text>
</comment>
<dbReference type="Pfam" id="PF00187">
    <property type="entry name" value="Chitin_bind_1"/>
    <property type="match status" value="1"/>
</dbReference>
<dbReference type="PROSITE" id="PS00026">
    <property type="entry name" value="CHIT_BIND_I_1"/>
    <property type="match status" value="1"/>
</dbReference>
<keyword evidence="16" id="KW-1185">Reference proteome</keyword>
<evidence type="ECO:0000256" key="12">
    <source>
        <dbReference type="RuleBase" id="RU000489"/>
    </source>
</evidence>
<dbReference type="GO" id="GO:0006032">
    <property type="term" value="P:chitin catabolic process"/>
    <property type="evidence" value="ECO:0007669"/>
    <property type="project" value="UniProtKB-KW"/>
</dbReference>
<dbReference type="EMBL" id="JASWJB010000003">
    <property type="protein sequence ID" value="KAK2616771.1"/>
    <property type="molecule type" value="Genomic_DNA"/>
</dbReference>
<dbReference type="GO" id="GO:0008061">
    <property type="term" value="F:chitin binding"/>
    <property type="evidence" value="ECO:0007669"/>
    <property type="project" value="UniProtKB-KW"/>
</dbReference>
<dbReference type="PANTHER" id="PTHR47700">
    <property type="entry name" value="V CHITINASE, PUTATIVE (AFU_ORTHOLOGUE AFUA_6G13720)-RELATED"/>
    <property type="match status" value="1"/>
</dbReference>
<dbReference type="SUPFAM" id="SSF54106">
    <property type="entry name" value="LysM domain"/>
    <property type="match status" value="2"/>
</dbReference>